<accession>A0A286UNC0</accession>
<dbReference type="Proteomes" id="UP000217199">
    <property type="component" value="Unassembled WGS sequence"/>
</dbReference>
<dbReference type="STRING" id="2282107.A0A286UNC0"/>
<sequence>MAKQRKSKAPKQSSSKIEEIPEDEQWRIIEQSGVLKNIPRSPPSEKKAEEEIDDEPFSPFCTEIYNAILLIIPFSSLYVMMDILAHRQYAHALTASELLEKVLYGIPALSLFIFYTLRYKTDRRLQALLFVLSVGCGSRLVYVINKAGWLVVMKQAPPLGTIWVYTVAQLDLLPAVVALGVVGGFVKWKDLKIIF</sequence>
<name>A0A286UNC0_9AGAM</name>
<dbReference type="EMBL" id="NBII01000003">
    <property type="protein sequence ID" value="PAV21060.1"/>
    <property type="molecule type" value="Genomic_DNA"/>
</dbReference>
<dbReference type="PANTHER" id="PTHR37846">
    <property type="entry name" value="YALI0B21296P"/>
    <property type="match status" value="1"/>
</dbReference>
<organism evidence="4 5">
    <name type="scientific">Pyrrhoderma noxium</name>
    <dbReference type="NCBI Taxonomy" id="2282107"/>
    <lineage>
        <taxon>Eukaryota</taxon>
        <taxon>Fungi</taxon>
        <taxon>Dikarya</taxon>
        <taxon>Basidiomycota</taxon>
        <taxon>Agaricomycotina</taxon>
        <taxon>Agaricomycetes</taxon>
        <taxon>Hymenochaetales</taxon>
        <taxon>Hymenochaetaceae</taxon>
        <taxon>Pyrrhoderma</taxon>
    </lineage>
</organism>
<dbReference type="InterPro" id="IPR056136">
    <property type="entry name" value="DUF7719"/>
</dbReference>
<keyword evidence="2" id="KW-0812">Transmembrane</keyword>
<keyword evidence="2" id="KW-1133">Transmembrane helix</keyword>
<dbReference type="Pfam" id="PF24841">
    <property type="entry name" value="DUF7719"/>
    <property type="match status" value="1"/>
</dbReference>
<keyword evidence="5" id="KW-1185">Reference proteome</keyword>
<dbReference type="AlphaFoldDB" id="A0A286UNC0"/>
<evidence type="ECO:0000313" key="5">
    <source>
        <dbReference type="Proteomes" id="UP000217199"/>
    </source>
</evidence>
<protein>
    <recommendedName>
        <fullName evidence="3">DUF7719 domain-containing protein</fullName>
    </recommendedName>
</protein>
<dbReference type="OrthoDB" id="5597489at2759"/>
<feature type="domain" description="DUF7719" evidence="3">
    <location>
        <begin position="126"/>
        <end position="193"/>
    </location>
</feature>
<feature type="transmembrane region" description="Helical" evidence="2">
    <location>
        <begin position="64"/>
        <end position="81"/>
    </location>
</feature>
<dbReference type="PANTHER" id="PTHR37846:SF1">
    <property type="entry name" value="DEACETYLASE-LIKE PROTEIN"/>
    <property type="match status" value="1"/>
</dbReference>
<feature type="region of interest" description="Disordered" evidence="1">
    <location>
        <begin position="1"/>
        <end position="52"/>
    </location>
</feature>
<evidence type="ECO:0000256" key="2">
    <source>
        <dbReference type="SAM" id="Phobius"/>
    </source>
</evidence>
<comment type="caution">
    <text evidence="4">The sequence shown here is derived from an EMBL/GenBank/DDBJ whole genome shotgun (WGS) entry which is preliminary data.</text>
</comment>
<evidence type="ECO:0000313" key="4">
    <source>
        <dbReference type="EMBL" id="PAV21060.1"/>
    </source>
</evidence>
<evidence type="ECO:0000256" key="1">
    <source>
        <dbReference type="SAM" id="MobiDB-lite"/>
    </source>
</evidence>
<feature type="transmembrane region" description="Helical" evidence="2">
    <location>
        <begin position="101"/>
        <end position="118"/>
    </location>
</feature>
<proteinExistence type="predicted"/>
<gene>
    <name evidence="4" type="ORF">PNOK_0368700</name>
</gene>
<dbReference type="InParanoid" id="A0A286UNC0"/>
<feature type="compositionally biased region" description="Basic and acidic residues" evidence="1">
    <location>
        <begin position="16"/>
        <end position="27"/>
    </location>
</feature>
<feature type="transmembrane region" description="Helical" evidence="2">
    <location>
        <begin position="125"/>
        <end position="142"/>
    </location>
</feature>
<evidence type="ECO:0000259" key="3">
    <source>
        <dbReference type="Pfam" id="PF24841"/>
    </source>
</evidence>
<feature type="transmembrane region" description="Helical" evidence="2">
    <location>
        <begin position="162"/>
        <end position="186"/>
    </location>
</feature>
<reference evidence="4 5" key="1">
    <citation type="journal article" date="2017" name="Mol. Ecol.">
        <title>Comparative and population genomic landscape of Phellinus noxius: A hypervariable fungus causing root rot in trees.</title>
        <authorList>
            <person name="Chung C.L."/>
            <person name="Lee T.J."/>
            <person name="Akiba M."/>
            <person name="Lee H.H."/>
            <person name="Kuo T.H."/>
            <person name="Liu D."/>
            <person name="Ke H.M."/>
            <person name="Yokoi T."/>
            <person name="Roa M.B."/>
            <person name="Lu M.J."/>
            <person name="Chang Y.Y."/>
            <person name="Ann P.J."/>
            <person name="Tsai J.N."/>
            <person name="Chen C.Y."/>
            <person name="Tzean S.S."/>
            <person name="Ota Y."/>
            <person name="Hattori T."/>
            <person name="Sahashi N."/>
            <person name="Liou R.F."/>
            <person name="Kikuchi T."/>
            <person name="Tsai I.J."/>
        </authorList>
    </citation>
    <scope>NUCLEOTIDE SEQUENCE [LARGE SCALE GENOMIC DNA]</scope>
    <source>
        <strain evidence="4 5">FFPRI411160</strain>
    </source>
</reference>
<keyword evidence="2" id="KW-0472">Membrane</keyword>